<evidence type="ECO:0000256" key="2">
    <source>
        <dbReference type="SAM" id="Phobius"/>
    </source>
</evidence>
<name>A0A5P8E4J9_9BACT</name>
<reference evidence="3 4" key="1">
    <citation type="submission" date="2018-11" db="EMBL/GenBank/DDBJ databases">
        <authorList>
            <person name="Na S.W."/>
            <person name="Baik M."/>
        </authorList>
    </citation>
    <scope>NUCLEOTIDE SEQUENCE [LARGE SCALE GENOMIC DNA]</scope>
    <source>
        <strain evidence="3 4">E39</strain>
    </source>
</reference>
<dbReference type="PANTHER" id="PTHR40940:SF2">
    <property type="entry name" value="BATD"/>
    <property type="match status" value="1"/>
</dbReference>
<feature type="compositionally biased region" description="Polar residues" evidence="1">
    <location>
        <begin position="154"/>
        <end position="169"/>
    </location>
</feature>
<keyword evidence="4" id="KW-1185">Reference proteome</keyword>
<dbReference type="KEGG" id="alq:C7Y71_002300"/>
<proteinExistence type="predicted"/>
<keyword evidence="2" id="KW-0812">Transmembrane</keyword>
<evidence type="ECO:0000313" key="4">
    <source>
        <dbReference type="Proteomes" id="UP000249375"/>
    </source>
</evidence>
<keyword evidence="2" id="KW-0472">Membrane</keyword>
<dbReference type="EMBL" id="CP033459">
    <property type="protein sequence ID" value="QFQ11949.1"/>
    <property type="molecule type" value="Genomic_DNA"/>
</dbReference>
<dbReference type="InterPro" id="IPR025738">
    <property type="entry name" value="BatD"/>
</dbReference>
<organism evidence="3 4">
    <name type="scientific">Pseudoprevotella muciniphila</name>
    <dbReference type="NCBI Taxonomy" id="2133944"/>
    <lineage>
        <taxon>Bacteria</taxon>
        <taxon>Pseudomonadati</taxon>
        <taxon>Bacteroidota</taxon>
        <taxon>Bacteroidia</taxon>
        <taxon>Bacteroidales</taxon>
        <taxon>Prevotellaceae</taxon>
        <taxon>Pseudoprevotella</taxon>
    </lineage>
</organism>
<feature type="region of interest" description="Disordered" evidence="1">
    <location>
        <begin position="153"/>
        <end position="183"/>
    </location>
</feature>
<dbReference type="Proteomes" id="UP000249375">
    <property type="component" value="Chromosome"/>
</dbReference>
<protein>
    <submittedName>
        <fullName evidence="3">Protein BatD</fullName>
    </submittedName>
</protein>
<accession>A0A5P8E4J9</accession>
<sequence>MIMPNKLITIYTTAETHSNAITRSVPMSVRRLLLVLLTLLTPLSSYTQSISVQAPERVGKNQDFSIVYTVRNANVESFSAPHVPAGLTVVGGPSRQEESSTSIINGNVSSSRSVSYIIYLVATAAGTYNIPPANFNIQGHLVQTKSLSIKVDNSAANQSPAQTPHSMQQGMFPPSAMPPSSSLSSEVTERDLYFTVTASQTTVYEQQAVLLTYRFYCGKNLGLSVGTGQTPDFKDMVTIDIENESKTPDVTQENIGGRPFKTGIVKRTLIFPQKTGTITIPGITFQCQVQPADPFGAFFSTPSVLERKVKDIQINVQPLPQRPVAFGGAVGQLQAKAEIVGGPPKTNELGTYRLTISGVGNLKLITPPKINFPKSFETYEPRITDNSKADDAGCTGNVVFEYRFVPREVGNFTIPETPFVYFDPADKTYHTIALQAIPLNIKQGERSASEVDKELELMRSDIISEPQDEPKHLLPKWGSPLYIFLLLAIIAAFVWVYKWLGKNLEIRSDAEGWRRRKSGKKASVRLRKAEQLLNEKDDIFCAEILKAFKVYIAEHYNIGVGEISKQKIEDLLTEDNVEPALRSELLGMLDECEQVRFSGVISNITKDEMLLKANDIMNKLINANKNGKQ</sequence>
<dbReference type="OrthoDB" id="2079210at2"/>
<dbReference type="PANTHER" id="PTHR40940">
    <property type="entry name" value="PROTEIN BATD-RELATED"/>
    <property type="match status" value="1"/>
</dbReference>
<dbReference type="Pfam" id="PF13584">
    <property type="entry name" value="BatD"/>
    <property type="match status" value="2"/>
</dbReference>
<feature type="transmembrane region" description="Helical" evidence="2">
    <location>
        <begin position="477"/>
        <end position="497"/>
    </location>
</feature>
<gene>
    <name evidence="3" type="ORF">C7Y71_002300</name>
</gene>
<dbReference type="AlphaFoldDB" id="A0A5P8E4J9"/>
<keyword evidence="2" id="KW-1133">Transmembrane helix</keyword>
<evidence type="ECO:0000313" key="3">
    <source>
        <dbReference type="EMBL" id="QFQ11949.1"/>
    </source>
</evidence>
<evidence type="ECO:0000256" key="1">
    <source>
        <dbReference type="SAM" id="MobiDB-lite"/>
    </source>
</evidence>